<comment type="similarity">
    <text evidence="2 10">Belongs to the CobT family.</text>
</comment>
<evidence type="ECO:0000256" key="5">
    <source>
        <dbReference type="ARBA" id="ARBA00022573"/>
    </source>
</evidence>
<dbReference type="CDD" id="cd02439">
    <property type="entry name" value="DMB-PRT_CobT"/>
    <property type="match status" value="1"/>
</dbReference>
<proteinExistence type="inferred from homology"/>
<dbReference type="InterPro" id="IPR003200">
    <property type="entry name" value="Nict_dMeBzImd_PRibTrfase"/>
</dbReference>
<dbReference type="HAMAP" id="MF_00230">
    <property type="entry name" value="CobT"/>
    <property type="match status" value="1"/>
</dbReference>
<dbReference type="InterPro" id="IPR017846">
    <property type="entry name" value="Nict_dMeBzImd_PRibTrfase_bact"/>
</dbReference>
<evidence type="ECO:0000313" key="11">
    <source>
        <dbReference type="EMBL" id="GGF26141.1"/>
    </source>
</evidence>
<accession>A0ABQ1UUZ7</accession>
<dbReference type="RefSeq" id="WP_137404005.1">
    <property type="nucleotide sequence ID" value="NZ_BMIU01000005.1"/>
</dbReference>
<evidence type="ECO:0000256" key="9">
    <source>
        <dbReference type="ARBA" id="ARBA00047340"/>
    </source>
</evidence>
<dbReference type="SUPFAM" id="SSF52733">
    <property type="entry name" value="Nicotinate mononucleotide:5,6-dimethylbenzimidazole phosphoribosyltransferase (CobT)"/>
    <property type="match status" value="1"/>
</dbReference>
<evidence type="ECO:0000256" key="3">
    <source>
        <dbReference type="ARBA" id="ARBA00011991"/>
    </source>
</evidence>
<evidence type="ECO:0000313" key="12">
    <source>
        <dbReference type="Proteomes" id="UP000647339"/>
    </source>
</evidence>
<evidence type="ECO:0000256" key="6">
    <source>
        <dbReference type="ARBA" id="ARBA00022676"/>
    </source>
</evidence>
<organism evidence="11 12">
    <name type="scientific">Echinicola rosea</name>
    <dbReference type="NCBI Taxonomy" id="1807691"/>
    <lineage>
        <taxon>Bacteria</taxon>
        <taxon>Pseudomonadati</taxon>
        <taxon>Bacteroidota</taxon>
        <taxon>Cytophagia</taxon>
        <taxon>Cytophagales</taxon>
        <taxon>Cyclobacteriaceae</taxon>
        <taxon>Echinicola</taxon>
    </lineage>
</organism>
<dbReference type="InterPro" id="IPR023195">
    <property type="entry name" value="Nict_dMeBzImd_PRibTrfase_N"/>
</dbReference>
<name>A0ABQ1UUZ7_9BACT</name>
<evidence type="ECO:0000256" key="7">
    <source>
        <dbReference type="ARBA" id="ARBA00022679"/>
    </source>
</evidence>
<evidence type="ECO:0000256" key="2">
    <source>
        <dbReference type="ARBA" id="ARBA00007110"/>
    </source>
</evidence>
<keyword evidence="6 10" id="KW-0328">Glycosyltransferase</keyword>
<dbReference type="GO" id="GO:0016757">
    <property type="term" value="F:glycosyltransferase activity"/>
    <property type="evidence" value="ECO:0007669"/>
    <property type="project" value="UniProtKB-KW"/>
</dbReference>
<dbReference type="Gene3D" id="1.10.1610.10">
    <property type="match status" value="1"/>
</dbReference>
<keyword evidence="7 10" id="KW-0808">Transferase</keyword>
<dbReference type="PANTHER" id="PTHR43463:SF1">
    <property type="entry name" value="NICOTINATE-NUCLEOTIDE--DIMETHYLBENZIMIDAZOLE PHOSPHORIBOSYLTRANSFERASE"/>
    <property type="match status" value="1"/>
</dbReference>
<dbReference type="Gene3D" id="3.40.50.10210">
    <property type="match status" value="1"/>
</dbReference>
<evidence type="ECO:0000256" key="4">
    <source>
        <dbReference type="ARBA" id="ARBA00015486"/>
    </source>
</evidence>
<evidence type="ECO:0000256" key="8">
    <source>
        <dbReference type="ARBA" id="ARBA00030686"/>
    </source>
</evidence>
<reference evidence="12" key="1">
    <citation type="journal article" date="2019" name="Int. J. Syst. Evol. Microbiol.">
        <title>The Global Catalogue of Microorganisms (GCM) 10K type strain sequencing project: providing services to taxonomists for standard genome sequencing and annotation.</title>
        <authorList>
            <consortium name="The Broad Institute Genomics Platform"/>
            <consortium name="The Broad Institute Genome Sequencing Center for Infectious Disease"/>
            <person name="Wu L."/>
            <person name="Ma J."/>
        </authorList>
    </citation>
    <scope>NUCLEOTIDE SEQUENCE [LARGE SCALE GENOMIC DNA]</scope>
    <source>
        <strain evidence="12">CGMCC 1.15407</strain>
    </source>
</reference>
<dbReference type="NCBIfam" id="NF000996">
    <property type="entry name" value="PRK00105.1"/>
    <property type="match status" value="1"/>
</dbReference>
<keyword evidence="12" id="KW-1185">Reference proteome</keyword>
<comment type="catalytic activity">
    <reaction evidence="9 10">
        <text>5,6-dimethylbenzimidazole + nicotinate beta-D-ribonucleotide = alpha-ribazole 5'-phosphate + nicotinate + H(+)</text>
        <dbReference type="Rhea" id="RHEA:11196"/>
        <dbReference type="ChEBI" id="CHEBI:15378"/>
        <dbReference type="ChEBI" id="CHEBI:15890"/>
        <dbReference type="ChEBI" id="CHEBI:32544"/>
        <dbReference type="ChEBI" id="CHEBI:57502"/>
        <dbReference type="ChEBI" id="CHEBI:57918"/>
        <dbReference type="EC" id="2.4.2.21"/>
    </reaction>
</comment>
<evidence type="ECO:0000256" key="1">
    <source>
        <dbReference type="ARBA" id="ARBA00005049"/>
    </source>
</evidence>
<dbReference type="PANTHER" id="PTHR43463">
    <property type="entry name" value="NICOTINATE-NUCLEOTIDE--DIMETHYLBENZIMIDAZOLE PHOSPHORIBOSYLTRANSFERASE"/>
    <property type="match status" value="1"/>
</dbReference>
<comment type="function">
    <text evidence="10">Catalyzes the synthesis of alpha-ribazole-5'-phosphate from nicotinate mononucleotide (NAMN) and 5,6-dimethylbenzimidazole (DMB).</text>
</comment>
<sequence>MTELHIAPLDHSLKGDLQQKIDLKTKPIGALGNLENLALHLGLIQQTLNPSLNNPHILVFAGDHGIAKENLVNPYPQEVTYQMVMNFLSGGAAINVFAKQHHLALKIIDAGVNHDFGDLPNLIHAKIAKGTANYLMEPAMTARQCLDAMQKGAELVERVYQEGCNVVGFGEMGISNTSSAALIMHTVTGMPLEECVGKGTGTNNDHQKIKLQTLSKAIRLQNHIDKKDPIQILSTFGGFEIAQLSGAMLHAASKGMVILVDGFITSAALLIAKTINANVLSYCIFTHCSGEKGHATMLEYFKAKPLLKLGMRLGEGSGAALAYPIVASACAFLNEMASFDTAGISKENE</sequence>
<dbReference type="Pfam" id="PF02277">
    <property type="entry name" value="DBI_PRT"/>
    <property type="match status" value="1"/>
</dbReference>
<evidence type="ECO:0000256" key="10">
    <source>
        <dbReference type="HAMAP-Rule" id="MF_00230"/>
    </source>
</evidence>
<feature type="active site" description="Proton acceptor" evidence="10">
    <location>
        <position position="315"/>
    </location>
</feature>
<dbReference type="NCBIfam" id="TIGR03160">
    <property type="entry name" value="cobT_DBIPRT"/>
    <property type="match status" value="1"/>
</dbReference>
<dbReference type="EMBL" id="BMIU01000005">
    <property type="protein sequence ID" value="GGF26141.1"/>
    <property type="molecule type" value="Genomic_DNA"/>
</dbReference>
<comment type="pathway">
    <text evidence="1 10">Nucleoside biosynthesis; alpha-ribazole biosynthesis; alpha-ribazole from 5,6-dimethylbenzimidazole: step 1/2.</text>
</comment>
<dbReference type="EC" id="2.4.2.21" evidence="3 10"/>
<comment type="caution">
    <text evidence="11">The sequence shown here is derived from an EMBL/GenBank/DDBJ whole genome shotgun (WGS) entry which is preliminary data.</text>
</comment>
<dbReference type="InterPro" id="IPR036087">
    <property type="entry name" value="Nict_dMeBzImd_PRibTrfase_sf"/>
</dbReference>
<gene>
    <name evidence="10 11" type="primary">cobT</name>
    <name evidence="11" type="ORF">GCM10011339_12770</name>
</gene>
<protein>
    <recommendedName>
        <fullName evidence="4 10">Nicotinate-nucleotide--dimethylbenzimidazole phosphoribosyltransferase</fullName>
        <shortName evidence="10">NN:DBI PRT</shortName>
        <ecNumber evidence="3 10">2.4.2.21</ecNumber>
    </recommendedName>
    <alternativeName>
        <fullName evidence="8 10">N(1)-alpha-phosphoribosyltransferase</fullName>
    </alternativeName>
</protein>
<dbReference type="Proteomes" id="UP000647339">
    <property type="component" value="Unassembled WGS sequence"/>
</dbReference>
<keyword evidence="5 10" id="KW-0169">Cobalamin biosynthesis</keyword>